<reference evidence="2" key="1">
    <citation type="journal article" date="2019" name="Int. J. Syst. Evol. Microbiol.">
        <title>The Global Catalogue of Microorganisms (GCM) 10K type strain sequencing project: providing services to taxonomists for standard genome sequencing and annotation.</title>
        <authorList>
            <consortium name="The Broad Institute Genomics Platform"/>
            <consortium name="The Broad Institute Genome Sequencing Center for Infectious Disease"/>
            <person name="Wu L."/>
            <person name="Ma J."/>
        </authorList>
    </citation>
    <scope>NUCLEOTIDE SEQUENCE [LARGE SCALE GENOMIC DNA]</scope>
    <source>
        <strain evidence="2">JCM 16722</strain>
    </source>
</reference>
<dbReference type="Proteomes" id="UP001500167">
    <property type="component" value="Unassembled WGS sequence"/>
</dbReference>
<gene>
    <name evidence="1" type="ORF">GCM10022218_27740</name>
</gene>
<dbReference type="EMBL" id="BAAAZK010000007">
    <property type="protein sequence ID" value="GAA4177969.1"/>
    <property type="molecule type" value="Genomic_DNA"/>
</dbReference>
<evidence type="ECO:0000313" key="2">
    <source>
        <dbReference type="Proteomes" id="UP001500167"/>
    </source>
</evidence>
<evidence type="ECO:0000313" key="1">
    <source>
        <dbReference type="EMBL" id="GAA4177969.1"/>
    </source>
</evidence>
<dbReference type="RefSeq" id="WP_257090342.1">
    <property type="nucleotide sequence ID" value="NZ_BAAAZK010000007.1"/>
</dbReference>
<accession>A0ABP8A543</accession>
<organism evidence="1 2">
    <name type="scientific">Sphingobacterium ginsenosidimutans</name>
    <dbReference type="NCBI Taxonomy" id="687845"/>
    <lineage>
        <taxon>Bacteria</taxon>
        <taxon>Pseudomonadati</taxon>
        <taxon>Bacteroidota</taxon>
        <taxon>Sphingobacteriia</taxon>
        <taxon>Sphingobacteriales</taxon>
        <taxon>Sphingobacteriaceae</taxon>
        <taxon>Sphingobacterium</taxon>
    </lineage>
</organism>
<sequence>MKQNTNFSFIVVIAIFLSISNLSLYGQEIVNNSQTETIKLPLKKVVRYFDNFNDSSMLQYSLKETKVDSISRNENIATIYLTENKNYVSANIFTDLNLYKKTIREKSFESNIIMLYKGEYNKETLKYPIKPMIHESFSKKGILKWKVNIEGIDENSTKLTFIFDSFDEKSKQNFISNFTKEIDNYFNYAILKIYVCDNFKFDILKYLENYSKSDASDVPPTKGN</sequence>
<protein>
    <submittedName>
        <fullName evidence="1">Uncharacterized protein</fullName>
    </submittedName>
</protein>
<proteinExistence type="predicted"/>
<comment type="caution">
    <text evidence="1">The sequence shown here is derived from an EMBL/GenBank/DDBJ whole genome shotgun (WGS) entry which is preliminary data.</text>
</comment>
<keyword evidence="2" id="KW-1185">Reference proteome</keyword>
<name>A0ABP8A543_9SPHI</name>